<keyword evidence="3" id="KW-0157">Chromophore</keyword>
<organism evidence="6 7">
    <name type="scientific">Leptospira ryugenii</name>
    <dbReference type="NCBI Taxonomy" id="1917863"/>
    <lineage>
        <taxon>Bacteria</taxon>
        <taxon>Pseudomonadati</taxon>
        <taxon>Spirochaetota</taxon>
        <taxon>Spirochaetia</taxon>
        <taxon>Leptospirales</taxon>
        <taxon>Leptospiraceae</taxon>
        <taxon>Leptospira</taxon>
    </lineage>
</organism>
<accession>A0A2P2DXN1</accession>
<evidence type="ECO:0000313" key="6">
    <source>
        <dbReference type="EMBL" id="GBF49340.1"/>
    </source>
</evidence>
<gene>
    <name evidence="6" type="ORF">LPTSP4_08510</name>
</gene>
<reference evidence="6 7" key="1">
    <citation type="submission" date="2018-02" db="EMBL/GenBank/DDBJ databases">
        <title>Novel Leptospira species isolated from soil and water in Japan.</title>
        <authorList>
            <person name="Nakao R."/>
            <person name="Masuzawa T."/>
        </authorList>
    </citation>
    <scope>NUCLEOTIDE SEQUENCE [LARGE SCALE GENOMIC DNA]</scope>
    <source>
        <strain evidence="6 7">YH101</strain>
    </source>
</reference>
<dbReference type="EMBL" id="BFBB01000003">
    <property type="protein sequence ID" value="GBF49340.1"/>
    <property type="molecule type" value="Genomic_DNA"/>
</dbReference>
<dbReference type="InterPro" id="IPR035965">
    <property type="entry name" value="PAS-like_dom_sf"/>
</dbReference>
<name>A0A2P2DXN1_9LEPT</name>
<protein>
    <recommendedName>
        <fullName evidence="2">Photoactive yellow protein</fullName>
    </recommendedName>
</protein>
<keyword evidence="7" id="KW-1185">Reference proteome</keyword>
<keyword evidence="4" id="KW-0675">Receptor</keyword>
<comment type="similarity">
    <text evidence="1">Belongs to the photoactive yellow protein family.</text>
</comment>
<dbReference type="GO" id="GO:0007602">
    <property type="term" value="P:phototransduction"/>
    <property type="evidence" value="ECO:0007669"/>
    <property type="project" value="InterPro"/>
</dbReference>
<comment type="caution">
    <text evidence="6">The sequence shown here is derived from an EMBL/GenBank/DDBJ whole genome shotgun (WGS) entry which is preliminary data.</text>
</comment>
<evidence type="ECO:0000256" key="4">
    <source>
        <dbReference type="ARBA" id="ARBA00023170"/>
    </source>
</evidence>
<evidence type="ECO:0000256" key="3">
    <source>
        <dbReference type="ARBA" id="ARBA00022991"/>
    </source>
</evidence>
<dbReference type="Pfam" id="PF00989">
    <property type="entry name" value="PAS"/>
    <property type="match status" value="1"/>
</dbReference>
<dbReference type="AlphaFoldDB" id="A0A2P2DXN1"/>
<dbReference type="Gene3D" id="3.30.450.20">
    <property type="entry name" value="PAS domain"/>
    <property type="match status" value="1"/>
</dbReference>
<dbReference type="Proteomes" id="UP000245133">
    <property type="component" value="Unassembled WGS sequence"/>
</dbReference>
<dbReference type="SUPFAM" id="SSF55785">
    <property type="entry name" value="PYP-like sensor domain (PAS domain)"/>
    <property type="match status" value="1"/>
</dbReference>
<dbReference type="RefSeq" id="WP_108974150.1">
    <property type="nucleotide sequence ID" value="NZ_BFBB01000003.1"/>
</dbReference>
<dbReference type="OrthoDB" id="329226at2"/>
<sequence length="142" mass="16576">MSDQLVQKVQKQAELFAKSDMRFVSDELIQKIQTFTAKELDDLDFGIISLDDKGNIKAFNEYEATKANVDRDSVIGKNFFIDVAPCTNNQIFYGSFKRGVEERKMDMIFPYTFTYKMKPTPVKIHLYRGPARPNNWVFVKWN</sequence>
<evidence type="ECO:0000313" key="7">
    <source>
        <dbReference type="Proteomes" id="UP000245133"/>
    </source>
</evidence>
<evidence type="ECO:0000256" key="2">
    <source>
        <dbReference type="ARBA" id="ARBA00019243"/>
    </source>
</evidence>
<dbReference type="PIRSF" id="PIRSF000087">
    <property type="entry name" value="PYP"/>
    <property type="match status" value="1"/>
</dbReference>
<proteinExistence type="inferred from homology"/>
<evidence type="ECO:0000256" key="1">
    <source>
        <dbReference type="ARBA" id="ARBA00009132"/>
    </source>
</evidence>
<feature type="domain" description="PAS fold" evidence="5">
    <location>
        <begin position="40"/>
        <end position="125"/>
    </location>
</feature>
<dbReference type="GO" id="GO:0006355">
    <property type="term" value="P:regulation of DNA-templated transcription"/>
    <property type="evidence" value="ECO:0007669"/>
    <property type="project" value="InterPro"/>
</dbReference>
<dbReference type="InterPro" id="IPR012130">
    <property type="entry name" value="PYP"/>
</dbReference>
<dbReference type="InterPro" id="IPR013767">
    <property type="entry name" value="PAS_fold"/>
</dbReference>
<dbReference type="GO" id="GO:0009881">
    <property type="term" value="F:photoreceptor activity"/>
    <property type="evidence" value="ECO:0007669"/>
    <property type="project" value="InterPro"/>
</dbReference>
<evidence type="ECO:0000259" key="5">
    <source>
        <dbReference type="Pfam" id="PF00989"/>
    </source>
</evidence>